<accession>A0A8S1Y6J4</accession>
<dbReference type="OMA" id="DQNISHY"/>
<reference evidence="2" key="1">
    <citation type="submission" date="2021-01" db="EMBL/GenBank/DDBJ databases">
        <authorList>
            <consortium name="Genoscope - CEA"/>
            <person name="William W."/>
        </authorList>
    </citation>
    <scope>NUCLEOTIDE SEQUENCE</scope>
</reference>
<name>A0A8S1Y6J4_PAROT</name>
<evidence type="ECO:0000313" key="3">
    <source>
        <dbReference type="Proteomes" id="UP000683925"/>
    </source>
</evidence>
<comment type="caution">
    <text evidence="2">The sequence shown here is derived from an EMBL/GenBank/DDBJ whole genome shotgun (WGS) entry which is preliminary data.</text>
</comment>
<feature type="compositionally biased region" description="Polar residues" evidence="1">
    <location>
        <begin position="9"/>
        <end position="21"/>
    </location>
</feature>
<dbReference type="EMBL" id="CAJJDP010000148">
    <property type="protein sequence ID" value="CAD8209210.1"/>
    <property type="molecule type" value="Genomic_DNA"/>
</dbReference>
<dbReference type="OrthoDB" id="303318at2759"/>
<organism evidence="2 3">
    <name type="scientific">Paramecium octaurelia</name>
    <dbReference type="NCBI Taxonomy" id="43137"/>
    <lineage>
        <taxon>Eukaryota</taxon>
        <taxon>Sar</taxon>
        <taxon>Alveolata</taxon>
        <taxon>Ciliophora</taxon>
        <taxon>Intramacronucleata</taxon>
        <taxon>Oligohymenophorea</taxon>
        <taxon>Peniculida</taxon>
        <taxon>Parameciidae</taxon>
        <taxon>Paramecium</taxon>
    </lineage>
</organism>
<feature type="region of interest" description="Disordered" evidence="1">
    <location>
        <begin position="1"/>
        <end position="21"/>
    </location>
</feature>
<proteinExistence type="predicted"/>
<sequence length="87" mass="9904">MGCSESAPFKSSLTQKTQSTIDTPSTLAKCVLPLSLSASFDNFDTYELDDQTISHYYDEIQQKVITIPKLRSIDNSMIIQRRKMLRL</sequence>
<dbReference type="Proteomes" id="UP000683925">
    <property type="component" value="Unassembled WGS sequence"/>
</dbReference>
<keyword evidence="3" id="KW-1185">Reference proteome</keyword>
<dbReference type="AlphaFoldDB" id="A0A8S1Y6J4"/>
<evidence type="ECO:0000256" key="1">
    <source>
        <dbReference type="SAM" id="MobiDB-lite"/>
    </source>
</evidence>
<protein>
    <submittedName>
        <fullName evidence="2">Uncharacterized protein</fullName>
    </submittedName>
</protein>
<gene>
    <name evidence="2" type="ORF">POCTA_138.1.T1460101</name>
</gene>
<evidence type="ECO:0000313" key="2">
    <source>
        <dbReference type="EMBL" id="CAD8209210.1"/>
    </source>
</evidence>